<accession>A0A7J6KJ09</accession>
<protein>
    <submittedName>
        <fullName evidence="1">Uncharacterized protein</fullName>
    </submittedName>
</protein>
<evidence type="ECO:0000313" key="1">
    <source>
        <dbReference type="EMBL" id="KAF4646934.1"/>
    </source>
</evidence>
<sequence length="154" mass="17554">NEMADRISRELSYRPIGMSEVAVTIQELKMLSNNSPLHNVMSTELHCDHKSQLRSFAMSQPEEGTDEMKNLNESLREKSIRDSTRRQYETADGLYKEVCGYPVTGERLQIFIRALLSLESPQLTENTIAQYVSGVKTLSEIRGEDKLSPTEEQQ</sequence>
<gene>
    <name evidence="1" type="ORF">FOL47_005342</name>
</gene>
<reference evidence="1 2" key="1">
    <citation type="submission" date="2020-04" db="EMBL/GenBank/DDBJ databases">
        <title>Perkinsus chesapeaki whole genome sequence.</title>
        <authorList>
            <person name="Bogema D.R."/>
        </authorList>
    </citation>
    <scope>NUCLEOTIDE SEQUENCE [LARGE SCALE GENOMIC DNA]</scope>
    <source>
        <strain evidence="1">ATCC PRA-425</strain>
    </source>
</reference>
<proteinExistence type="predicted"/>
<feature type="non-terminal residue" evidence="1">
    <location>
        <position position="154"/>
    </location>
</feature>
<evidence type="ECO:0000313" key="2">
    <source>
        <dbReference type="Proteomes" id="UP000591131"/>
    </source>
</evidence>
<organism evidence="1 2">
    <name type="scientific">Perkinsus chesapeaki</name>
    <name type="common">Clam parasite</name>
    <name type="synonym">Perkinsus andrewsi</name>
    <dbReference type="NCBI Taxonomy" id="330153"/>
    <lineage>
        <taxon>Eukaryota</taxon>
        <taxon>Sar</taxon>
        <taxon>Alveolata</taxon>
        <taxon>Perkinsozoa</taxon>
        <taxon>Perkinsea</taxon>
        <taxon>Perkinsida</taxon>
        <taxon>Perkinsidae</taxon>
        <taxon>Perkinsus</taxon>
    </lineage>
</organism>
<name>A0A7J6KJ09_PERCH</name>
<dbReference type="Proteomes" id="UP000591131">
    <property type="component" value="Unassembled WGS sequence"/>
</dbReference>
<dbReference type="EMBL" id="JAAPAO010002993">
    <property type="protein sequence ID" value="KAF4646934.1"/>
    <property type="molecule type" value="Genomic_DNA"/>
</dbReference>
<keyword evidence="2" id="KW-1185">Reference proteome</keyword>
<feature type="non-terminal residue" evidence="1">
    <location>
        <position position="1"/>
    </location>
</feature>
<dbReference type="AlphaFoldDB" id="A0A7J6KJ09"/>
<comment type="caution">
    <text evidence="1">The sequence shown here is derived from an EMBL/GenBank/DDBJ whole genome shotgun (WGS) entry which is preliminary data.</text>
</comment>